<keyword evidence="2" id="KW-0540">Nuclease</keyword>
<dbReference type="GO" id="GO:0004519">
    <property type="term" value="F:endonuclease activity"/>
    <property type="evidence" value="ECO:0007669"/>
    <property type="project" value="UniProtKB-KW"/>
</dbReference>
<dbReference type="EMBL" id="CP073041">
    <property type="protein sequence ID" value="UXE61881.1"/>
    <property type="molecule type" value="Genomic_DNA"/>
</dbReference>
<keyword evidence="2" id="KW-0255">Endonuclease</keyword>
<dbReference type="InterPro" id="IPR052892">
    <property type="entry name" value="NA-targeting_endonuclease"/>
</dbReference>
<protein>
    <submittedName>
        <fullName evidence="2">HNH endonuclease</fullName>
    </submittedName>
</protein>
<dbReference type="InterPro" id="IPR029471">
    <property type="entry name" value="HNH_5"/>
</dbReference>
<evidence type="ECO:0000313" key="2">
    <source>
        <dbReference type="EMBL" id="UXE61881.1"/>
    </source>
</evidence>
<evidence type="ECO:0000259" key="1">
    <source>
        <dbReference type="SMART" id="SM00507"/>
    </source>
</evidence>
<dbReference type="PANTHER" id="PTHR33877">
    <property type="entry name" value="SLL1193 PROTEIN"/>
    <property type="match status" value="1"/>
</dbReference>
<feature type="domain" description="HNH nuclease" evidence="1">
    <location>
        <begin position="24"/>
        <end position="77"/>
    </location>
</feature>
<dbReference type="InterPro" id="IPR003615">
    <property type="entry name" value="HNH_nuc"/>
</dbReference>
<dbReference type="SMART" id="SM00507">
    <property type="entry name" value="HNHc"/>
    <property type="match status" value="1"/>
</dbReference>
<organism evidence="2">
    <name type="scientific">Woronichinia naegeliana WA131</name>
    <dbReference type="NCBI Taxonomy" id="2824559"/>
    <lineage>
        <taxon>Bacteria</taxon>
        <taxon>Bacillati</taxon>
        <taxon>Cyanobacteriota</taxon>
        <taxon>Cyanophyceae</taxon>
        <taxon>Synechococcales</taxon>
        <taxon>Coelosphaeriaceae</taxon>
        <taxon>Woronichinia</taxon>
    </lineage>
</organism>
<name>A0A977KZJ8_9CYAN</name>
<sequence>MVIFNRYFNQQIMTKTPRIKIPDSVRDYVFQRDRYQCQSCGRQQGEVSLQVDHIISLAQGGSNDLSNLQTLCQACNRRKGSNHDSRFRRRFT</sequence>
<gene>
    <name evidence="2" type="ORF">KA717_02810</name>
</gene>
<proteinExistence type="predicted"/>
<dbReference type="Gene3D" id="1.10.30.50">
    <property type="match status" value="1"/>
</dbReference>
<dbReference type="CDD" id="cd00085">
    <property type="entry name" value="HNHc"/>
    <property type="match status" value="1"/>
</dbReference>
<dbReference type="Proteomes" id="UP001065613">
    <property type="component" value="Chromosome"/>
</dbReference>
<accession>A0A977KZJ8</accession>
<reference evidence="2" key="1">
    <citation type="submission" date="2021-04" db="EMBL/GenBank/DDBJ databases">
        <title>Genome sequence of Woronichinia naegeliana from Washington state freshwater lake bloom.</title>
        <authorList>
            <person name="Dreher T.W."/>
        </authorList>
    </citation>
    <scope>NUCLEOTIDE SEQUENCE</scope>
    <source>
        <strain evidence="2">WA131</strain>
    </source>
</reference>
<dbReference type="KEGG" id="wna:KA717_02810"/>
<dbReference type="AlphaFoldDB" id="A0A977KZJ8"/>
<dbReference type="Pfam" id="PF14279">
    <property type="entry name" value="HNH_5"/>
    <property type="match status" value="1"/>
</dbReference>
<keyword evidence="2" id="KW-0378">Hydrolase</keyword>
<dbReference type="PANTHER" id="PTHR33877:SF2">
    <property type="entry name" value="OS07G0170200 PROTEIN"/>
    <property type="match status" value="1"/>
</dbReference>